<accession>A0ABU5R5R3</accession>
<evidence type="ECO:0008006" key="3">
    <source>
        <dbReference type="Google" id="ProtNLM"/>
    </source>
</evidence>
<dbReference type="EMBL" id="JAYFSI010000002">
    <property type="protein sequence ID" value="MEA5360979.1"/>
    <property type="molecule type" value="Genomic_DNA"/>
</dbReference>
<keyword evidence="2" id="KW-1185">Reference proteome</keyword>
<protein>
    <recommendedName>
        <fullName evidence="3">Fe-S cluster assembly protein HesB</fullName>
    </recommendedName>
</protein>
<proteinExistence type="predicted"/>
<reference evidence="1 2" key="1">
    <citation type="submission" date="2023-12" db="EMBL/GenBank/DDBJ databases">
        <title>Amycolatopsis sp. V23-08.</title>
        <authorList>
            <person name="Somphong A."/>
        </authorList>
    </citation>
    <scope>NUCLEOTIDE SEQUENCE [LARGE SCALE GENOMIC DNA]</scope>
    <source>
        <strain evidence="1 2">V23-08</strain>
    </source>
</reference>
<dbReference type="RefSeq" id="WP_323327591.1">
    <property type="nucleotide sequence ID" value="NZ_JAYFSI010000002.1"/>
</dbReference>
<name>A0ABU5R5R3_9PSEU</name>
<organism evidence="1 2">
    <name type="scientific">Amycolatopsis heterodermiae</name>
    <dbReference type="NCBI Taxonomy" id="3110235"/>
    <lineage>
        <taxon>Bacteria</taxon>
        <taxon>Bacillati</taxon>
        <taxon>Actinomycetota</taxon>
        <taxon>Actinomycetes</taxon>
        <taxon>Pseudonocardiales</taxon>
        <taxon>Pseudonocardiaceae</taxon>
        <taxon>Amycolatopsis</taxon>
    </lineage>
</organism>
<comment type="caution">
    <text evidence="1">The sequence shown here is derived from an EMBL/GenBank/DDBJ whole genome shotgun (WGS) entry which is preliminary data.</text>
</comment>
<evidence type="ECO:0000313" key="1">
    <source>
        <dbReference type="EMBL" id="MEA5360979.1"/>
    </source>
</evidence>
<dbReference type="Proteomes" id="UP001304298">
    <property type="component" value="Unassembled WGS sequence"/>
</dbReference>
<sequence length="94" mass="9532">MPNLTMEPDAAREIVDLVAAAGVAPEGGLRVQALASATADRPDVTVSVAATATDTDTVYVDDATGARVFADQATADVVAGRALALVDDGEFTVR</sequence>
<evidence type="ECO:0000313" key="2">
    <source>
        <dbReference type="Proteomes" id="UP001304298"/>
    </source>
</evidence>
<gene>
    <name evidence="1" type="ORF">VA596_15645</name>
</gene>